<dbReference type="Proteomes" id="UP000800036">
    <property type="component" value="Unassembled WGS sequence"/>
</dbReference>
<name>A0A6A5UZF8_9PLEO</name>
<evidence type="ECO:0000313" key="3">
    <source>
        <dbReference type="EMBL" id="KAF1966447.1"/>
    </source>
</evidence>
<dbReference type="Pfam" id="PF13919">
    <property type="entry name" value="ASXH"/>
    <property type="match status" value="1"/>
</dbReference>
<feature type="compositionally biased region" description="Polar residues" evidence="1">
    <location>
        <begin position="57"/>
        <end position="68"/>
    </location>
</feature>
<protein>
    <recommendedName>
        <fullName evidence="2">ASX DEUBAD domain-containing protein</fullName>
    </recommendedName>
</protein>
<organism evidence="3 4">
    <name type="scientific">Bimuria novae-zelandiae CBS 107.79</name>
    <dbReference type="NCBI Taxonomy" id="1447943"/>
    <lineage>
        <taxon>Eukaryota</taxon>
        <taxon>Fungi</taxon>
        <taxon>Dikarya</taxon>
        <taxon>Ascomycota</taxon>
        <taxon>Pezizomycotina</taxon>
        <taxon>Dothideomycetes</taxon>
        <taxon>Pleosporomycetidae</taxon>
        <taxon>Pleosporales</taxon>
        <taxon>Massarineae</taxon>
        <taxon>Didymosphaeriaceae</taxon>
        <taxon>Bimuria</taxon>
    </lineage>
</organism>
<feature type="region of interest" description="Disordered" evidence="1">
    <location>
        <begin position="1"/>
        <end position="152"/>
    </location>
</feature>
<dbReference type="InterPro" id="IPR028020">
    <property type="entry name" value="ASX_DEUBAD_dom"/>
</dbReference>
<keyword evidence="4" id="KW-1185">Reference proteome</keyword>
<feature type="domain" description="ASX DEUBAD" evidence="2">
    <location>
        <begin position="143"/>
        <end position="278"/>
    </location>
</feature>
<evidence type="ECO:0000259" key="2">
    <source>
        <dbReference type="Pfam" id="PF13919"/>
    </source>
</evidence>
<evidence type="ECO:0000313" key="4">
    <source>
        <dbReference type="Proteomes" id="UP000800036"/>
    </source>
</evidence>
<accession>A0A6A5UZF8</accession>
<dbReference type="EMBL" id="ML976746">
    <property type="protein sequence ID" value="KAF1966447.1"/>
    <property type="molecule type" value="Genomic_DNA"/>
</dbReference>
<proteinExistence type="predicted"/>
<dbReference type="OrthoDB" id="2289918at2759"/>
<feature type="compositionally biased region" description="Low complexity" evidence="1">
    <location>
        <begin position="95"/>
        <end position="113"/>
    </location>
</feature>
<dbReference type="AlphaFoldDB" id="A0A6A5UZF8"/>
<evidence type="ECO:0000256" key="1">
    <source>
        <dbReference type="SAM" id="MobiDB-lite"/>
    </source>
</evidence>
<sequence>MSPYMNDCSPLSSVDSLPTPPGAWVDGYFPEAPAPTAKAASVSNLDSVKNGVPAPSPTGSVQSVASTGSKKRSHPEVEDPKIEMPQVKRQKKATPKAIPRATPKTAPKATAPPVGTRSSGRTRKAPERFTQTTPPKKVKAAPARKPGSKVFDPTYITTNANSRLKKTDVFHMLLQPSAWTCLLPEEKLQILDLLSKNCINVKLANDIRAGTAADNARPREFNINFNLFRTDVAKFKEDLENGHFGKTWQVSAEQAIIGRAEGKYDDWKEQMSELWWGQN</sequence>
<reference evidence="3" key="1">
    <citation type="journal article" date="2020" name="Stud. Mycol.">
        <title>101 Dothideomycetes genomes: a test case for predicting lifestyles and emergence of pathogens.</title>
        <authorList>
            <person name="Haridas S."/>
            <person name="Albert R."/>
            <person name="Binder M."/>
            <person name="Bloem J."/>
            <person name="Labutti K."/>
            <person name="Salamov A."/>
            <person name="Andreopoulos B."/>
            <person name="Baker S."/>
            <person name="Barry K."/>
            <person name="Bills G."/>
            <person name="Bluhm B."/>
            <person name="Cannon C."/>
            <person name="Castanera R."/>
            <person name="Culley D."/>
            <person name="Daum C."/>
            <person name="Ezra D."/>
            <person name="Gonzalez J."/>
            <person name="Henrissat B."/>
            <person name="Kuo A."/>
            <person name="Liang C."/>
            <person name="Lipzen A."/>
            <person name="Lutzoni F."/>
            <person name="Magnuson J."/>
            <person name="Mondo S."/>
            <person name="Nolan M."/>
            <person name="Ohm R."/>
            <person name="Pangilinan J."/>
            <person name="Park H.-J."/>
            <person name="Ramirez L."/>
            <person name="Alfaro M."/>
            <person name="Sun H."/>
            <person name="Tritt A."/>
            <person name="Yoshinaga Y."/>
            <person name="Zwiers L.-H."/>
            <person name="Turgeon B."/>
            <person name="Goodwin S."/>
            <person name="Spatafora J."/>
            <person name="Crous P."/>
            <person name="Grigoriev I."/>
        </authorList>
    </citation>
    <scope>NUCLEOTIDE SEQUENCE</scope>
    <source>
        <strain evidence="3">CBS 107.79</strain>
    </source>
</reference>
<gene>
    <name evidence="3" type="ORF">BU23DRAFT_574063</name>
</gene>